<gene>
    <name evidence="1" type="ORF">NS220_05885</name>
</gene>
<dbReference type="SUPFAM" id="SSF51445">
    <property type="entry name" value="(Trans)glycosidases"/>
    <property type="match status" value="1"/>
</dbReference>
<organism evidence="1 2">
    <name type="scientific">Microbacterium testaceum</name>
    <name type="common">Aureobacterium testaceum</name>
    <name type="synonym">Brevibacterium testaceum</name>
    <dbReference type="NCBI Taxonomy" id="2033"/>
    <lineage>
        <taxon>Bacteria</taxon>
        <taxon>Bacillati</taxon>
        <taxon>Actinomycetota</taxon>
        <taxon>Actinomycetes</taxon>
        <taxon>Micrococcales</taxon>
        <taxon>Microbacteriaceae</taxon>
        <taxon>Microbacterium</taxon>
    </lineage>
</organism>
<dbReference type="PATRIC" id="fig|2033.6.peg.2149"/>
<dbReference type="InterPro" id="IPR013785">
    <property type="entry name" value="Aldolase_TIM"/>
</dbReference>
<name>A0A147EYZ1_MICTE</name>
<sequence length="494" mass="52953">MRVDVEASEAVSRVVLRWRRPVPRSTRVLGDAWERTYGDLEWRIVRPEAVLPWTVLLHDATTGTTTGAGVEVRGGAFAFWQVDDHGVTLTLDLRSGGTAVRPGERAIAAATVRWTASEAGAFAAQQELLRLLCSDPLSAGPLVGANNWYYAYGRDFALASVVRDARAIAELAGDHPVRPFGVIDDGWSSDGTADGREASPGPWDGGRPIEFPDMAGAADAIRAEGVRPGVWFRPLLTRDASVEGVRASRDGALALDPTAPAVRELVASDFARLSGWGYELIKHDFSTYDLLGRWGPQFGASPAEGPALSDPRVTTAEAFVGFYRDAKDAAGDALILGCNTVGHLAAGLVHAQRIGDDTSGLDWNRTRRVGVNALAFRLAQHGAFFTVDADCVPSTPLTDWTLNRQFLDLVARSGTALFVSVDPSTRSSRVDDDLAAALRLALDGGEPGGVRPLDWLDTPTPTRWATDDTVVEYDWLGQTTADPFEPTSAASPPP</sequence>
<dbReference type="OrthoDB" id="9758822at2"/>
<accession>A0A147EYZ1</accession>
<dbReference type="Proteomes" id="UP000075025">
    <property type="component" value="Unassembled WGS sequence"/>
</dbReference>
<reference evidence="1 2" key="1">
    <citation type="journal article" date="2016" name="Front. Microbiol.">
        <title>Genomic Resource of Rice Seed Associated Bacteria.</title>
        <authorList>
            <person name="Midha S."/>
            <person name="Bansal K."/>
            <person name="Sharma S."/>
            <person name="Kumar N."/>
            <person name="Patil P.P."/>
            <person name="Chaudhry V."/>
            <person name="Patil P.B."/>
        </authorList>
    </citation>
    <scope>NUCLEOTIDE SEQUENCE [LARGE SCALE GENOMIC DNA]</scope>
    <source>
        <strain evidence="1 2">NS220</strain>
    </source>
</reference>
<dbReference type="InterPro" id="IPR017853">
    <property type="entry name" value="GH"/>
</dbReference>
<dbReference type="AlphaFoldDB" id="A0A147EYZ1"/>
<dbReference type="EMBL" id="LDRT01000032">
    <property type="protein sequence ID" value="KTR95451.1"/>
    <property type="molecule type" value="Genomic_DNA"/>
</dbReference>
<evidence type="ECO:0000313" key="1">
    <source>
        <dbReference type="EMBL" id="KTR95451.1"/>
    </source>
</evidence>
<protein>
    <recommendedName>
        <fullName evidence="3">Alpha-galactosidase</fullName>
    </recommendedName>
</protein>
<proteinExistence type="predicted"/>
<dbReference type="Gene3D" id="3.20.20.70">
    <property type="entry name" value="Aldolase class I"/>
    <property type="match status" value="1"/>
</dbReference>
<evidence type="ECO:0000313" key="2">
    <source>
        <dbReference type="Proteomes" id="UP000075025"/>
    </source>
</evidence>
<comment type="caution">
    <text evidence="1">The sequence shown here is derived from an EMBL/GenBank/DDBJ whole genome shotgun (WGS) entry which is preliminary data.</text>
</comment>
<evidence type="ECO:0008006" key="3">
    <source>
        <dbReference type="Google" id="ProtNLM"/>
    </source>
</evidence>